<dbReference type="SUPFAM" id="SSF56300">
    <property type="entry name" value="Metallo-dependent phosphatases"/>
    <property type="match status" value="1"/>
</dbReference>
<keyword evidence="9" id="KW-1185">Reference proteome</keyword>
<dbReference type="CDD" id="cd07384">
    <property type="entry name" value="MPP_Cdc1_like"/>
    <property type="match status" value="1"/>
</dbReference>
<dbReference type="GO" id="GO:0005783">
    <property type="term" value="C:endoplasmic reticulum"/>
    <property type="evidence" value="ECO:0007669"/>
    <property type="project" value="TreeGrafter"/>
</dbReference>
<feature type="domain" description="Calcineurin-like phosphoesterase" evidence="7">
    <location>
        <begin position="26"/>
        <end position="271"/>
    </location>
</feature>
<protein>
    <recommendedName>
        <fullName evidence="7">Calcineurin-like phosphoesterase domain-containing protein</fullName>
    </recommendedName>
</protein>
<proteinExistence type="predicted"/>
<feature type="transmembrane region" description="Helical" evidence="6">
    <location>
        <begin position="332"/>
        <end position="351"/>
    </location>
</feature>
<keyword evidence="2 6" id="KW-0812">Transmembrane</keyword>
<dbReference type="EMBL" id="JABFUD020000015">
    <property type="protein sequence ID" value="KAI5069640.1"/>
    <property type="molecule type" value="Genomic_DNA"/>
</dbReference>
<evidence type="ECO:0000256" key="5">
    <source>
        <dbReference type="SAM" id="MobiDB-lite"/>
    </source>
</evidence>
<evidence type="ECO:0000256" key="6">
    <source>
        <dbReference type="SAM" id="Phobius"/>
    </source>
</evidence>
<evidence type="ECO:0000313" key="8">
    <source>
        <dbReference type="EMBL" id="KAI5069640.1"/>
    </source>
</evidence>
<dbReference type="PANTHER" id="PTHR13315:SF4">
    <property type="entry name" value="METALLOPHOSPHOESTERASE, ISOFORM E"/>
    <property type="match status" value="1"/>
</dbReference>
<dbReference type="GO" id="GO:0016020">
    <property type="term" value="C:membrane"/>
    <property type="evidence" value="ECO:0007669"/>
    <property type="project" value="UniProtKB-SubCell"/>
</dbReference>
<dbReference type="Pfam" id="PF00149">
    <property type="entry name" value="Metallophos"/>
    <property type="match status" value="1"/>
</dbReference>
<dbReference type="GO" id="GO:0016787">
    <property type="term" value="F:hydrolase activity"/>
    <property type="evidence" value="ECO:0007669"/>
    <property type="project" value="InterPro"/>
</dbReference>
<dbReference type="GO" id="GO:0006506">
    <property type="term" value="P:GPI anchor biosynthetic process"/>
    <property type="evidence" value="ECO:0007669"/>
    <property type="project" value="InterPro"/>
</dbReference>
<reference evidence="8" key="1">
    <citation type="submission" date="2021-01" db="EMBL/GenBank/DDBJ databases">
        <title>Adiantum capillus-veneris genome.</title>
        <authorList>
            <person name="Fang Y."/>
            <person name="Liao Q."/>
        </authorList>
    </citation>
    <scope>NUCLEOTIDE SEQUENCE</scope>
    <source>
        <strain evidence="8">H3</strain>
        <tissue evidence="8">Leaf</tissue>
    </source>
</reference>
<keyword evidence="4 6" id="KW-0472">Membrane</keyword>
<keyword evidence="3 6" id="KW-1133">Transmembrane helix</keyword>
<dbReference type="PANTHER" id="PTHR13315">
    <property type="entry name" value="METALLO PHOSPHOESTERASE RELATED"/>
    <property type="match status" value="1"/>
</dbReference>
<organism evidence="8 9">
    <name type="scientific">Adiantum capillus-veneris</name>
    <name type="common">Maidenhair fern</name>
    <dbReference type="NCBI Taxonomy" id="13818"/>
    <lineage>
        <taxon>Eukaryota</taxon>
        <taxon>Viridiplantae</taxon>
        <taxon>Streptophyta</taxon>
        <taxon>Embryophyta</taxon>
        <taxon>Tracheophyta</taxon>
        <taxon>Polypodiopsida</taxon>
        <taxon>Polypodiidae</taxon>
        <taxon>Polypodiales</taxon>
        <taxon>Pteridineae</taxon>
        <taxon>Pteridaceae</taxon>
        <taxon>Vittarioideae</taxon>
        <taxon>Adiantum</taxon>
    </lineage>
</organism>
<gene>
    <name evidence="8" type="ORF">GOP47_0015941</name>
</gene>
<comment type="subcellular location">
    <subcellularLocation>
        <location evidence="1">Membrane</location>
        <topology evidence="1">Multi-pass membrane protein</topology>
    </subcellularLocation>
</comment>
<feature type="compositionally biased region" description="Polar residues" evidence="5">
    <location>
        <begin position="415"/>
        <end position="444"/>
    </location>
</feature>
<evidence type="ECO:0000256" key="1">
    <source>
        <dbReference type="ARBA" id="ARBA00004141"/>
    </source>
</evidence>
<dbReference type="InterPro" id="IPR004843">
    <property type="entry name" value="Calcineurin-like_PHP"/>
</dbReference>
<dbReference type="OrthoDB" id="5977743at2759"/>
<dbReference type="FunFam" id="3.60.21.10:FF:000050">
    <property type="entry name" value="Calcineurin-like metallo-phosphoesterase superfamily protein"/>
    <property type="match status" value="1"/>
</dbReference>
<sequence length="494" mass="55744">MYQKPIFVEFRTFWDPKADGTSEAVRVVVIADPQLTDRTTHGMQPDSFALKATQFYSDIYMRRAFRTTVMNLQPDEIIFLGDYFDGGPSLSATEFNASLDRFWHIFDQSKRGLRSRSVRVPYHFLFGNHDLGYAGVQSERPELLERYERAFGPIEHMDKIGAVNFVFADAQSLDGNLDDKHSKRAWSFVENVSTEAHKQDSKVLLSHIPLYRPDDTHCGALRSSEIINQRITWSRSAFNRIIYQNYLSEETTVRLLDLLRPVLVLSGHDHDQCSIKHRTSSVSVVEHTIGSFSWQNGNLYPSFLLLSVNSKLPSTEEGILSSRLCFLPYQTFIYIWYAVLFIISLVTLLAWPPHGIDLSRLLSVFKPQGGAKAKDEDALYDYEMVWDAEGSMHLIHKPSGHGGFKSTNQSAARSTALAQSVTKRTSASDPSSTVTSPNEQTTPESSTSLVGRSSRSTVTFIVRRLRQAMGPLVALATLNVGLYVMMMMNDWTGL</sequence>
<evidence type="ECO:0000256" key="4">
    <source>
        <dbReference type="ARBA" id="ARBA00023136"/>
    </source>
</evidence>
<evidence type="ECO:0000313" key="9">
    <source>
        <dbReference type="Proteomes" id="UP000886520"/>
    </source>
</evidence>
<evidence type="ECO:0000256" key="3">
    <source>
        <dbReference type="ARBA" id="ARBA00022989"/>
    </source>
</evidence>
<name>A0A9D4ZDP2_ADICA</name>
<dbReference type="AlphaFoldDB" id="A0A9D4ZDP2"/>
<dbReference type="InterPro" id="IPR029052">
    <property type="entry name" value="Metallo-depent_PP-like"/>
</dbReference>
<feature type="transmembrane region" description="Helical" evidence="6">
    <location>
        <begin position="468"/>
        <end position="488"/>
    </location>
</feature>
<dbReference type="InterPro" id="IPR033308">
    <property type="entry name" value="PGAP5/Cdc1/Ted1"/>
</dbReference>
<evidence type="ECO:0000256" key="2">
    <source>
        <dbReference type="ARBA" id="ARBA00022692"/>
    </source>
</evidence>
<feature type="region of interest" description="Disordered" evidence="5">
    <location>
        <begin position="415"/>
        <end position="451"/>
    </location>
</feature>
<dbReference type="Gene3D" id="3.60.21.10">
    <property type="match status" value="1"/>
</dbReference>
<accession>A0A9D4ZDP2</accession>
<evidence type="ECO:0000259" key="7">
    <source>
        <dbReference type="Pfam" id="PF00149"/>
    </source>
</evidence>
<dbReference type="Proteomes" id="UP000886520">
    <property type="component" value="Chromosome 15"/>
</dbReference>
<comment type="caution">
    <text evidence="8">The sequence shown here is derived from an EMBL/GenBank/DDBJ whole genome shotgun (WGS) entry which is preliminary data.</text>
</comment>